<evidence type="ECO:0000256" key="8">
    <source>
        <dbReference type="ARBA" id="ARBA00023170"/>
    </source>
</evidence>
<dbReference type="Proteomes" id="UP000603640">
    <property type="component" value="Unassembled WGS sequence"/>
</dbReference>
<dbReference type="NCBIfam" id="TIGR04056">
    <property type="entry name" value="OMP_RagA_SusC"/>
    <property type="match status" value="1"/>
</dbReference>
<feature type="chain" id="PRO_5037460355" evidence="12">
    <location>
        <begin position="22"/>
        <end position="1089"/>
    </location>
</feature>
<evidence type="ECO:0000313" key="15">
    <source>
        <dbReference type="EMBL" id="MBC5994784.1"/>
    </source>
</evidence>
<evidence type="ECO:0000256" key="1">
    <source>
        <dbReference type="ARBA" id="ARBA00004571"/>
    </source>
</evidence>
<feature type="signal peptide" evidence="12">
    <location>
        <begin position="1"/>
        <end position="21"/>
    </location>
</feature>
<dbReference type="Pfam" id="PF07715">
    <property type="entry name" value="Plug"/>
    <property type="match status" value="1"/>
</dbReference>
<dbReference type="NCBIfam" id="TIGR04057">
    <property type="entry name" value="SusC_RagA_signa"/>
    <property type="match status" value="1"/>
</dbReference>
<dbReference type="Pfam" id="PF00593">
    <property type="entry name" value="TonB_dep_Rec_b-barrel"/>
    <property type="match status" value="1"/>
</dbReference>
<keyword evidence="5 12" id="KW-0732">Signal</keyword>
<reference evidence="15" key="1">
    <citation type="submission" date="2020-08" db="EMBL/GenBank/DDBJ databases">
        <title>Pontibacter sp. SD6 16S ribosomal RNA gene Genome sequencing and assembly.</title>
        <authorList>
            <person name="Kang M."/>
        </authorList>
    </citation>
    <scope>NUCLEOTIDE SEQUENCE</scope>
    <source>
        <strain evidence="15">SD6</strain>
    </source>
</reference>
<evidence type="ECO:0000313" key="16">
    <source>
        <dbReference type="Proteomes" id="UP000603640"/>
    </source>
</evidence>
<keyword evidence="6 11" id="KW-0798">TonB box</keyword>
<keyword evidence="3 10" id="KW-1134">Transmembrane beta strand</keyword>
<comment type="subcellular location">
    <subcellularLocation>
        <location evidence="1 10">Cell outer membrane</location>
        <topology evidence="1 10">Multi-pass membrane protein</topology>
    </subcellularLocation>
</comment>
<dbReference type="InterPro" id="IPR023996">
    <property type="entry name" value="TonB-dep_OMP_SusC/RagA"/>
</dbReference>
<dbReference type="Gene3D" id="2.60.40.1120">
    <property type="entry name" value="Carboxypeptidase-like, regulatory domain"/>
    <property type="match status" value="1"/>
</dbReference>
<evidence type="ECO:0000256" key="12">
    <source>
        <dbReference type="SAM" id="SignalP"/>
    </source>
</evidence>
<dbReference type="SUPFAM" id="SSF49464">
    <property type="entry name" value="Carboxypeptidase regulatory domain-like"/>
    <property type="match status" value="1"/>
</dbReference>
<dbReference type="InterPro" id="IPR000531">
    <property type="entry name" value="Beta-barrel_TonB"/>
</dbReference>
<dbReference type="InterPro" id="IPR036942">
    <property type="entry name" value="Beta-barrel_TonB_sf"/>
</dbReference>
<evidence type="ECO:0000256" key="3">
    <source>
        <dbReference type="ARBA" id="ARBA00022452"/>
    </source>
</evidence>
<dbReference type="EMBL" id="JACRVF010000006">
    <property type="protein sequence ID" value="MBC5994784.1"/>
    <property type="molecule type" value="Genomic_DNA"/>
</dbReference>
<dbReference type="PANTHER" id="PTHR30069">
    <property type="entry name" value="TONB-DEPENDENT OUTER MEMBRANE RECEPTOR"/>
    <property type="match status" value="1"/>
</dbReference>
<sequence>MRRILLLSFLLLTAMVNQVVAQVRTITGKVTDATSNQPLPGVTVLAKGTSVGTATSADGTYTISVPSESNTLIFRFVGYKTIERALGTASTVNVQLPLDQQQLDEVVVTALGFKEDKDKQGAATSQVSGSKIAQSGETSAVTGLSGKASGVQITRSSGDPGAGAYIQIRGQSTITSSVQPLIIIDGIPVSNSNIGSGVGGVVQQSRLNDINPNDIASVQILKGASAAALWGSRAANGVMVITTKSGSSANGKINISYGLTYSLDQISYTHDLQEIYGQGFGGKYSPTSAFSYGDKISERAGGADEVNTSGQKFVAQDGTEYYPIVTKNNRETFNDSNFDAIFQNGHFLENNLSFSGGDADGNFFLSLSNLDQEGIIRNNSDYNRTTARLNAEKRLASTVSAKANITYSKIGSNRIQQGSNTSGLYLGFLRNAPDFDIRDYKGTYFNSAGDAFLGRQRSYRRYLGNTASPIYNNPLWTVNDQRNTSDVNRFIGSFELSYEPLTWLNFIARGGVDNYTDQRLTFFPVNSAENGGNGSGTEQTIGETQLNGDFIARANKSFGEQFTGSFLVGLNLNQRTFNSIGATYRNFILNQRISDFANATNSDTEPFDSESTIRTSAGYATATFGFKDLLYLNASGRLENASTFGSEAQSVFFYPSADIAFQFSDLAPFASSNILSFGKLRAGYGEVGVQPGPYVTTNDWVPAFFSESWGPGLDAGAYTGAFVRDNIQGNAGLKPERKKEFEVGTDLRFFDNRLSLNATYYTNETVDAIFNLPVPASSGFTFKTANAATLENKGIELEFDGAIIRNNDFSWNIGGNWTRNRNKVTDLQGVESLFLAGFTGVSSRAVEGQPVGVLWGGRWERKEDGSLALDDFGFPMNAQTEGVIGDPNPDWRGGLNTRLAYKGLSLYTLFEFSSGGDIWAGTEGVLRYFGTSEYTAVETTLSAQEAANTFLYSGKTVAEAYTPNADGSYTFRGRVDNFGGNNVALDQSWYTSLGGGFGPNGEQFIQDASWTRIREMTLSYTLNSDWFKNATKLRSVELSLTGRNLAIWSKEFKGVDPETNLTGTGNGRGLEYFNNPGTRSYLASIRFNF</sequence>
<accession>A0A923NAR6</accession>
<evidence type="ECO:0000256" key="10">
    <source>
        <dbReference type="PROSITE-ProRule" id="PRU01360"/>
    </source>
</evidence>
<dbReference type="GO" id="GO:0009279">
    <property type="term" value="C:cell outer membrane"/>
    <property type="evidence" value="ECO:0007669"/>
    <property type="project" value="UniProtKB-SubCell"/>
</dbReference>
<keyword evidence="16" id="KW-1185">Reference proteome</keyword>
<dbReference type="InterPro" id="IPR008969">
    <property type="entry name" value="CarboxyPept-like_regulatory"/>
</dbReference>
<gene>
    <name evidence="15" type="ORF">H8S84_18205</name>
</gene>
<dbReference type="InterPro" id="IPR023997">
    <property type="entry name" value="TonB-dep_OMP_SusC/RagA_CS"/>
</dbReference>
<dbReference type="InterPro" id="IPR012910">
    <property type="entry name" value="Plug_dom"/>
</dbReference>
<protein>
    <submittedName>
        <fullName evidence="15">SusC/RagA family TonB-linked outer membrane protein</fullName>
    </submittedName>
</protein>
<keyword evidence="9 10" id="KW-0998">Cell outer membrane</keyword>
<dbReference type="PROSITE" id="PS52016">
    <property type="entry name" value="TONB_DEPENDENT_REC_3"/>
    <property type="match status" value="1"/>
</dbReference>
<comment type="similarity">
    <text evidence="10 11">Belongs to the TonB-dependent receptor family.</text>
</comment>
<dbReference type="Pfam" id="PF13715">
    <property type="entry name" value="CarbopepD_reg_2"/>
    <property type="match status" value="1"/>
</dbReference>
<keyword evidence="4 10" id="KW-0812">Transmembrane</keyword>
<feature type="domain" description="TonB-dependent receptor plug" evidence="14">
    <location>
        <begin position="117"/>
        <end position="238"/>
    </location>
</feature>
<dbReference type="Gene3D" id="2.170.130.10">
    <property type="entry name" value="TonB-dependent receptor, plug domain"/>
    <property type="match status" value="1"/>
</dbReference>
<keyword evidence="8" id="KW-0675">Receptor</keyword>
<evidence type="ECO:0000259" key="13">
    <source>
        <dbReference type="Pfam" id="PF00593"/>
    </source>
</evidence>
<dbReference type="SUPFAM" id="SSF56935">
    <property type="entry name" value="Porins"/>
    <property type="match status" value="1"/>
</dbReference>
<organism evidence="15 16">
    <name type="scientific">Pontibacter cellulosilyticus</name>
    <dbReference type="NCBI Taxonomy" id="1720253"/>
    <lineage>
        <taxon>Bacteria</taxon>
        <taxon>Pseudomonadati</taxon>
        <taxon>Bacteroidota</taxon>
        <taxon>Cytophagia</taxon>
        <taxon>Cytophagales</taxon>
        <taxon>Hymenobacteraceae</taxon>
        <taxon>Pontibacter</taxon>
    </lineage>
</organism>
<proteinExistence type="inferred from homology"/>
<feature type="domain" description="TonB-dependent receptor-like beta-barrel" evidence="13">
    <location>
        <begin position="435"/>
        <end position="982"/>
    </location>
</feature>
<dbReference type="GO" id="GO:0015344">
    <property type="term" value="F:siderophore uptake transmembrane transporter activity"/>
    <property type="evidence" value="ECO:0007669"/>
    <property type="project" value="TreeGrafter"/>
</dbReference>
<dbReference type="Gene3D" id="2.40.170.20">
    <property type="entry name" value="TonB-dependent receptor, beta-barrel domain"/>
    <property type="match status" value="1"/>
</dbReference>
<dbReference type="AlphaFoldDB" id="A0A923NAR6"/>
<keyword evidence="7 10" id="KW-0472">Membrane</keyword>
<evidence type="ECO:0000256" key="11">
    <source>
        <dbReference type="RuleBase" id="RU003357"/>
    </source>
</evidence>
<dbReference type="RefSeq" id="WP_187068814.1">
    <property type="nucleotide sequence ID" value="NZ_JACRVF010000006.1"/>
</dbReference>
<evidence type="ECO:0000256" key="5">
    <source>
        <dbReference type="ARBA" id="ARBA00022729"/>
    </source>
</evidence>
<dbReference type="InterPro" id="IPR037066">
    <property type="entry name" value="Plug_dom_sf"/>
</dbReference>
<evidence type="ECO:0000256" key="2">
    <source>
        <dbReference type="ARBA" id="ARBA00022448"/>
    </source>
</evidence>
<dbReference type="GO" id="GO:0044718">
    <property type="term" value="P:siderophore transmembrane transport"/>
    <property type="evidence" value="ECO:0007669"/>
    <property type="project" value="TreeGrafter"/>
</dbReference>
<keyword evidence="2 10" id="KW-0813">Transport</keyword>
<evidence type="ECO:0000256" key="7">
    <source>
        <dbReference type="ARBA" id="ARBA00023136"/>
    </source>
</evidence>
<comment type="caution">
    <text evidence="15">The sequence shown here is derived from an EMBL/GenBank/DDBJ whole genome shotgun (WGS) entry which is preliminary data.</text>
</comment>
<name>A0A923NAR6_9BACT</name>
<dbReference type="InterPro" id="IPR039426">
    <property type="entry name" value="TonB-dep_rcpt-like"/>
</dbReference>
<dbReference type="PANTHER" id="PTHR30069:SF29">
    <property type="entry name" value="HEMOGLOBIN AND HEMOGLOBIN-HAPTOGLOBIN-BINDING PROTEIN 1-RELATED"/>
    <property type="match status" value="1"/>
</dbReference>
<evidence type="ECO:0000259" key="14">
    <source>
        <dbReference type="Pfam" id="PF07715"/>
    </source>
</evidence>
<evidence type="ECO:0000256" key="9">
    <source>
        <dbReference type="ARBA" id="ARBA00023237"/>
    </source>
</evidence>
<evidence type="ECO:0000256" key="6">
    <source>
        <dbReference type="ARBA" id="ARBA00023077"/>
    </source>
</evidence>
<evidence type="ECO:0000256" key="4">
    <source>
        <dbReference type="ARBA" id="ARBA00022692"/>
    </source>
</evidence>